<evidence type="ECO:0000313" key="1">
    <source>
        <dbReference type="EMBL" id="SVC82995.1"/>
    </source>
</evidence>
<accession>A0A382QDP0</accession>
<dbReference type="EMBL" id="UINC01113408">
    <property type="protein sequence ID" value="SVC82995.1"/>
    <property type="molecule type" value="Genomic_DNA"/>
</dbReference>
<proteinExistence type="predicted"/>
<protein>
    <submittedName>
        <fullName evidence="1">Uncharacterized protein</fullName>
    </submittedName>
</protein>
<dbReference type="AlphaFoldDB" id="A0A382QDP0"/>
<name>A0A382QDP0_9ZZZZ</name>
<reference evidence="1" key="1">
    <citation type="submission" date="2018-05" db="EMBL/GenBank/DDBJ databases">
        <authorList>
            <person name="Lanie J.A."/>
            <person name="Ng W.-L."/>
            <person name="Kazmierczak K.M."/>
            <person name="Andrzejewski T.M."/>
            <person name="Davidsen T.M."/>
            <person name="Wayne K.J."/>
            <person name="Tettelin H."/>
            <person name="Glass J.I."/>
            <person name="Rusch D."/>
            <person name="Podicherti R."/>
            <person name="Tsui H.-C.T."/>
            <person name="Winkler M.E."/>
        </authorList>
    </citation>
    <scope>NUCLEOTIDE SEQUENCE</scope>
</reference>
<gene>
    <name evidence="1" type="ORF">METZ01_LOCUS335849</name>
</gene>
<organism evidence="1">
    <name type="scientific">marine metagenome</name>
    <dbReference type="NCBI Taxonomy" id="408172"/>
    <lineage>
        <taxon>unclassified sequences</taxon>
        <taxon>metagenomes</taxon>
        <taxon>ecological metagenomes</taxon>
    </lineage>
</organism>
<feature type="non-terminal residue" evidence="1">
    <location>
        <position position="67"/>
    </location>
</feature>
<dbReference type="Gene3D" id="1.10.287.1150">
    <property type="entry name" value="TPP helical domain"/>
    <property type="match status" value="1"/>
</dbReference>
<sequence>MNTNSISHKDVVDRFVSYGESNFETTSVDNHSDNRSKEQLGVLRLIYAYRFSGHLRAKLDPLNRPRH</sequence>